<feature type="domain" description="Cleaved adhesin" evidence="3">
    <location>
        <begin position="86"/>
        <end position="165"/>
    </location>
</feature>
<dbReference type="OrthoDB" id="8781670at2"/>
<dbReference type="Gene3D" id="2.60.120.200">
    <property type="match status" value="1"/>
</dbReference>
<keyword evidence="1 2" id="KW-0732">Signal</keyword>
<dbReference type="AlphaFoldDB" id="A0A3D9CJN3"/>
<sequence length="298" mass="32537">MIIMKKYLLLSAFLGLYSLSAQTTIFEDSFETYTNFAISGVGNWTLTDVDLKTTYGFTGISFLNSGVAKSFQVFNSTATTPPMTSTATSNWTAKTGSKMMVAFASTALPWNNDWMISPQIQLGSSGNVLTFWAKSCDSTYGNEKFKVLVSTTSTATGSFTLVSANPVSSPADSAWHQYTYNLDAYSGQNVYIAIQCTSQDQFGFAVDDFKVTTTGTLATSEVSKKASVVVVYPNPVSDILMINSKEKISNVEIFDISGRKINVALDNEKIDVKNLNPGSYIINIETKEGKITEKFIKK</sequence>
<dbReference type="Pfam" id="PF07675">
    <property type="entry name" value="Cleaved_Adhesin"/>
    <property type="match status" value="1"/>
</dbReference>
<accession>A0A3D9CJN3</accession>
<protein>
    <submittedName>
        <fullName evidence="5">T9SS C-terminal target domain-containing protein</fullName>
    </submittedName>
</protein>
<feature type="signal peptide" evidence="2">
    <location>
        <begin position="1"/>
        <end position="23"/>
    </location>
</feature>
<feature type="domain" description="Secretion system C-terminal sorting" evidence="4">
    <location>
        <begin position="231"/>
        <end position="296"/>
    </location>
</feature>
<evidence type="ECO:0000259" key="4">
    <source>
        <dbReference type="Pfam" id="PF18962"/>
    </source>
</evidence>
<name>A0A3D9CJN3_9FLAO</name>
<dbReference type="NCBIfam" id="NF038128">
    <property type="entry name" value="choice_anch_J"/>
    <property type="match status" value="1"/>
</dbReference>
<dbReference type="EMBL" id="QNUE01000011">
    <property type="protein sequence ID" value="REC65964.1"/>
    <property type="molecule type" value="Genomic_DNA"/>
</dbReference>
<proteinExistence type="predicted"/>
<gene>
    <name evidence="5" type="ORF">DRF59_14340</name>
</gene>
<dbReference type="SUPFAM" id="SSF49899">
    <property type="entry name" value="Concanavalin A-like lectins/glucanases"/>
    <property type="match status" value="1"/>
</dbReference>
<evidence type="ECO:0000256" key="1">
    <source>
        <dbReference type="ARBA" id="ARBA00022729"/>
    </source>
</evidence>
<dbReference type="InterPro" id="IPR011628">
    <property type="entry name" value="Cleaved_adhesin"/>
</dbReference>
<evidence type="ECO:0000313" key="5">
    <source>
        <dbReference type="EMBL" id="REC65964.1"/>
    </source>
</evidence>
<evidence type="ECO:0000256" key="2">
    <source>
        <dbReference type="SAM" id="SignalP"/>
    </source>
</evidence>
<dbReference type="Pfam" id="PF18962">
    <property type="entry name" value="Por_Secre_tail"/>
    <property type="match status" value="1"/>
</dbReference>
<dbReference type="Proteomes" id="UP000256769">
    <property type="component" value="Unassembled WGS sequence"/>
</dbReference>
<evidence type="ECO:0000259" key="3">
    <source>
        <dbReference type="Pfam" id="PF07675"/>
    </source>
</evidence>
<dbReference type="GO" id="GO:0004553">
    <property type="term" value="F:hydrolase activity, hydrolyzing O-glycosyl compounds"/>
    <property type="evidence" value="ECO:0007669"/>
    <property type="project" value="UniProtKB-ARBA"/>
</dbReference>
<comment type="caution">
    <text evidence="5">The sequence shown here is derived from an EMBL/GenBank/DDBJ whole genome shotgun (WGS) entry which is preliminary data.</text>
</comment>
<feature type="chain" id="PRO_5017536813" evidence="2">
    <location>
        <begin position="24"/>
        <end position="298"/>
    </location>
</feature>
<keyword evidence="6" id="KW-1185">Reference proteome</keyword>
<evidence type="ECO:0000313" key="6">
    <source>
        <dbReference type="Proteomes" id="UP000256769"/>
    </source>
</evidence>
<organism evidence="5 6">
    <name type="scientific">Chryseobacterium flavum</name>
    <dbReference type="NCBI Taxonomy" id="415851"/>
    <lineage>
        <taxon>Bacteria</taxon>
        <taxon>Pseudomonadati</taxon>
        <taxon>Bacteroidota</taxon>
        <taxon>Flavobacteriia</taxon>
        <taxon>Flavobacteriales</taxon>
        <taxon>Weeksellaceae</taxon>
        <taxon>Chryseobacterium group</taxon>
        <taxon>Chryseobacterium</taxon>
    </lineage>
</organism>
<reference evidence="5 6" key="1">
    <citation type="journal article" date="2007" name="Int. J. Syst. Evol. Microbiol.">
        <title>Chryseobacterium flavum sp. nov., isolated from polluted soil.</title>
        <authorList>
            <person name="Zhou Y."/>
            <person name="Dong J."/>
            <person name="Wang X."/>
            <person name="Huang X."/>
            <person name="Zhang K.Y."/>
            <person name="Zhang Y.Q."/>
            <person name="Guo Y.F."/>
            <person name="Lai R."/>
            <person name="Li W.J."/>
        </authorList>
    </citation>
    <scope>NUCLEOTIDE SEQUENCE [LARGE SCALE GENOMIC DNA]</scope>
    <source>
        <strain evidence="5 6">KCTC 12877</strain>
    </source>
</reference>
<dbReference type="GO" id="GO:0005975">
    <property type="term" value="P:carbohydrate metabolic process"/>
    <property type="evidence" value="ECO:0007669"/>
    <property type="project" value="UniProtKB-ARBA"/>
</dbReference>
<dbReference type="InterPro" id="IPR026444">
    <property type="entry name" value="Secre_tail"/>
</dbReference>
<dbReference type="NCBIfam" id="TIGR04183">
    <property type="entry name" value="Por_Secre_tail"/>
    <property type="match status" value="1"/>
</dbReference>
<dbReference type="InterPro" id="IPR013320">
    <property type="entry name" value="ConA-like_dom_sf"/>
</dbReference>